<dbReference type="AlphaFoldDB" id="A0A7G3URF2"/>
<sequence length="94" mass="9924">MEPDEEFAEQVVLVAAGLADLVLSTVGTAVGTAVDTARGLLRRSDTGDLAAEAGQDLRARGRLALDRYTTRPPAHLELLARQSRYATGAHAHDG</sequence>
<protein>
    <submittedName>
        <fullName evidence="2">Polyprenyl synthetase</fullName>
    </submittedName>
</protein>
<evidence type="ECO:0000313" key="2">
    <source>
        <dbReference type="EMBL" id="QKM71759.1"/>
    </source>
</evidence>
<evidence type="ECO:0000313" key="3">
    <source>
        <dbReference type="Proteomes" id="UP000005940"/>
    </source>
</evidence>
<keyword evidence="1" id="KW-1133">Transmembrane helix</keyword>
<keyword evidence="1" id="KW-0472">Membrane</keyword>
<keyword evidence="3" id="KW-1185">Reference proteome</keyword>
<dbReference type="EMBL" id="CP029159">
    <property type="protein sequence ID" value="QKM71759.1"/>
    <property type="molecule type" value="Genomic_DNA"/>
</dbReference>
<accession>A0A7G3URF2</accession>
<proteinExistence type="predicted"/>
<gene>
    <name evidence="2" type="ORF">STSU_020985</name>
</gene>
<evidence type="ECO:0000256" key="1">
    <source>
        <dbReference type="SAM" id="Phobius"/>
    </source>
</evidence>
<organism evidence="2 3">
    <name type="scientific">Streptomyces tsukubensis (strain DSM 42081 / NBRC 108919 / NRRL 18488 / 9993)</name>
    <dbReference type="NCBI Taxonomy" id="1114943"/>
    <lineage>
        <taxon>Bacteria</taxon>
        <taxon>Bacillati</taxon>
        <taxon>Actinomycetota</taxon>
        <taxon>Actinomycetes</taxon>
        <taxon>Kitasatosporales</taxon>
        <taxon>Streptomycetaceae</taxon>
        <taxon>Streptomyces</taxon>
    </lineage>
</organism>
<feature type="transmembrane region" description="Helical" evidence="1">
    <location>
        <begin position="12"/>
        <end position="34"/>
    </location>
</feature>
<keyword evidence="1" id="KW-0812">Transmembrane</keyword>
<name>A0A7G3URF2_STRT9</name>
<reference evidence="2 3" key="1">
    <citation type="journal article" date="2012" name="J. Bacteriol.">
        <title>Draft genome of Streptomyces tsukubaensis NRRL 18488, the producer of the clinically important immunosuppressant tacrolimus (FK506).</title>
        <authorList>
            <person name="Barreiro C."/>
            <person name="Prieto C."/>
            <person name="Sola-Landa A."/>
            <person name="Solera E."/>
            <person name="Martinez-Castro M."/>
            <person name="Perez-Redondo R."/>
            <person name="Garcia-Estrada C."/>
            <person name="Aparicio J.F."/>
            <person name="Fernandez-Martinez L.T."/>
            <person name="Santos-Aberturas J."/>
            <person name="Salehi-Najafabadi Z."/>
            <person name="Rodriguez-Garcia A."/>
            <person name="Tauch A."/>
            <person name="Martin J.F."/>
        </authorList>
    </citation>
    <scope>NUCLEOTIDE SEQUENCE [LARGE SCALE GENOMIC DNA]</scope>
    <source>
        <strain evidence="3">DSM 42081 / NBRC 108919 / NRRL 18488 / 9993</strain>
    </source>
</reference>
<dbReference type="Proteomes" id="UP000005940">
    <property type="component" value="Chromosome"/>
</dbReference>